<evidence type="ECO:0000256" key="1">
    <source>
        <dbReference type="SAM" id="MobiDB-lite"/>
    </source>
</evidence>
<keyword evidence="3" id="KW-1185">Reference proteome</keyword>
<evidence type="ECO:0000313" key="3">
    <source>
        <dbReference type="Proteomes" id="UP000775213"/>
    </source>
</evidence>
<evidence type="ECO:0000313" key="2">
    <source>
        <dbReference type="EMBL" id="KAH0463849.1"/>
    </source>
</evidence>
<dbReference type="Proteomes" id="UP000775213">
    <property type="component" value="Unassembled WGS sequence"/>
</dbReference>
<dbReference type="EMBL" id="JAGFBR010000007">
    <property type="protein sequence ID" value="KAH0463849.1"/>
    <property type="molecule type" value="Genomic_DNA"/>
</dbReference>
<accession>A0AAV7H870</accession>
<reference evidence="2 3" key="1">
    <citation type="journal article" date="2021" name="Hortic Res">
        <title>Chromosome-scale assembly of the Dendrobium chrysotoxum genome enhances the understanding of orchid evolution.</title>
        <authorList>
            <person name="Zhang Y."/>
            <person name="Zhang G.Q."/>
            <person name="Zhang D."/>
            <person name="Liu X.D."/>
            <person name="Xu X.Y."/>
            <person name="Sun W.H."/>
            <person name="Yu X."/>
            <person name="Zhu X."/>
            <person name="Wang Z.W."/>
            <person name="Zhao X."/>
            <person name="Zhong W.Y."/>
            <person name="Chen H."/>
            <person name="Yin W.L."/>
            <person name="Huang T."/>
            <person name="Niu S.C."/>
            <person name="Liu Z.J."/>
        </authorList>
    </citation>
    <scope>NUCLEOTIDE SEQUENCE [LARGE SCALE GENOMIC DNA]</scope>
    <source>
        <strain evidence="2">Lindl</strain>
    </source>
</reference>
<dbReference type="AlphaFoldDB" id="A0AAV7H870"/>
<sequence>MVAGKEKVMMGLKKSPTSSKMEDMLSSSSSSTFKCIKMTLLMNTRKSPKSADIASYQDIFKPDVKDRKGEDNYINQILRQILKS</sequence>
<feature type="region of interest" description="Disordered" evidence="1">
    <location>
        <begin position="1"/>
        <end position="26"/>
    </location>
</feature>
<organism evidence="2 3">
    <name type="scientific">Dendrobium chrysotoxum</name>
    <name type="common">Orchid</name>
    <dbReference type="NCBI Taxonomy" id="161865"/>
    <lineage>
        <taxon>Eukaryota</taxon>
        <taxon>Viridiplantae</taxon>
        <taxon>Streptophyta</taxon>
        <taxon>Embryophyta</taxon>
        <taxon>Tracheophyta</taxon>
        <taxon>Spermatophyta</taxon>
        <taxon>Magnoliopsida</taxon>
        <taxon>Liliopsida</taxon>
        <taxon>Asparagales</taxon>
        <taxon>Orchidaceae</taxon>
        <taxon>Epidendroideae</taxon>
        <taxon>Malaxideae</taxon>
        <taxon>Dendrobiinae</taxon>
        <taxon>Dendrobium</taxon>
    </lineage>
</organism>
<protein>
    <submittedName>
        <fullName evidence="2">Uncharacterized protein</fullName>
    </submittedName>
</protein>
<gene>
    <name evidence="2" type="ORF">IEQ34_006635</name>
</gene>
<proteinExistence type="predicted"/>
<name>A0AAV7H870_DENCH</name>
<comment type="caution">
    <text evidence="2">The sequence shown here is derived from an EMBL/GenBank/DDBJ whole genome shotgun (WGS) entry which is preliminary data.</text>
</comment>